<keyword evidence="9" id="KW-0675">Receptor</keyword>
<evidence type="ECO:0000256" key="3">
    <source>
        <dbReference type="ARBA" id="ARBA00022475"/>
    </source>
</evidence>
<keyword evidence="6" id="KW-0297">G-protein coupled receptor</keyword>
<dbReference type="InterPro" id="IPR017452">
    <property type="entry name" value="GPCR_Rhodpsn_7TM"/>
</dbReference>
<feature type="domain" description="G-protein coupled receptors family 1 profile" evidence="12">
    <location>
        <begin position="100"/>
        <end position="152"/>
    </location>
</feature>
<dbReference type="Proteomes" id="UP001162162">
    <property type="component" value="Unassembled WGS sequence"/>
</dbReference>
<protein>
    <recommendedName>
        <fullName evidence="12">G-protein coupled receptors family 1 profile domain-containing protein</fullName>
    </recommendedName>
</protein>
<keyword evidence="4 11" id="KW-0812">Transmembrane</keyword>
<dbReference type="InterPro" id="IPR000276">
    <property type="entry name" value="GPCR_Rhodpsn"/>
</dbReference>
<evidence type="ECO:0000256" key="4">
    <source>
        <dbReference type="ARBA" id="ARBA00022692"/>
    </source>
</evidence>
<dbReference type="AlphaFoldDB" id="A0AAV8YI55"/>
<organism evidence="13 14">
    <name type="scientific">Aromia moschata</name>
    <dbReference type="NCBI Taxonomy" id="1265417"/>
    <lineage>
        <taxon>Eukaryota</taxon>
        <taxon>Metazoa</taxon>
        <taxon>Ecdysozoa</taxon>
        <taxon>Arthropoda</taxon>
        <taxon>Hexapoda</taxon>
        <taxon>Insecta</taxon>
        <taxon>Pterygota</taxon>
        <taxon>Neoptera</taxon>
        <taxon>Endopterygota</taxon>
        <taxon>Coleoptera</taxon>
        <taxon>Polyphaga</taxon>
        <taxon>Cucujiformia</taxon>
        <taxon>Chrysomeloidea</taxon>
        <taxon>Cerambycidae</taxon>
        <taxon>Cerambycinae</taxon>
        <taxon>Callichromatini</taxon>
        <taxon>Aromia</taxon>
    </lineage>
</organism>
<comment type="similarity">
    <text evidence="2">Belongs to the G-protein coupled receptor 1 family.</text>
</comment>
<evidence type="ECO:0000256" key="9">
    <source>
        <dbReference type="ARBA" id="ARBA00023170"/>
    </source>
</evidence>
<comment type="caution">
    <text evidence="13">The sequence shown here is derived from an EMBL/GenBank/DDBJ whole genome shotgun (WGS) entry which is preliminary data.</text>
</comment>
<accession>A0AAV8YI55</accession>
<keyword evidence="3" id="KW-1003">Cell membrane</keyword>
<evidence type="ECO:0000256" key="2">
    <source>
        <dbReference type="ARBA" id="ARBA00010663"/>
    </source>
</evidence>
<keyword evidence="8" id="KW-1015">Disulfide bond</keyword>
<keyword evidence="14" id="KW-1185">Reference proteome</keyword>
<dbReference type="PANTHER" id="PTHR24248:SF125">
    <property type="entry name" value="DOPAMINE D2-LIKE RECEPTOR"/>
    <property type="match status" value="1"/>
</dbReference>
<dbReference type="Pfam" id="PF00001">
    <property type="entry name" value="7tm_1"/>
    <property type="match status" value="1"/>
</dbReference>
<evidence type="ECO:0000256" key="6">
    <source>
        <dbReference type="ARBA" id="ARBA00023040"/>
    </source>
</evidence>
<evidence type="ECO:0000256" key="1">
    <source>
        <dbReference type="ARBA" id="ARBA00004651"/>
    </source>
</evidence>
<feature type="transmembrane region" description="Helical" evidence="11">
    <location>
        <begin position="100"/>
        <end position="119"/>
    </location>
</feature>
<keyword evidence="7 11" id="KW-0472">Membrane</keyword>
<dbReference type="GO" id="GO:0004930">
    <property type="term" value="F:G protein-coupled receptor activity"/>
    <property type="evidence" value="ECO:0007669"/>
    <property type="project" value="UniProtKB-KW"/>
</dbReference>
<keyword evidence="10" id="KW-0807">Transducer</keyword>
<dbReference type="PRINTS" id="PR00237">
    <property type="entry name" value="GPCRRHODOPSN"/>
</dbReference>
<evidence type="ECO:0000256" key="7">
    <source>
        <dbReference type="ARBA" id="ARBA00023136"/>
    </source>
</evidence>
<name>A0AAV8YI55_9CUCU</name>
<evidence type="ECO:0000256" key="5">
    <source>
        <dbReference type="ARBA" id="ARBA00022989"/>
    </source>
</evidence>
<sequence length="175" mass="19973">MLRSFDSEFESAEPPVQIAHPNPPPVSILSKGRFSDCLLFKPHSQHSRHLHPESPLCPEVSSDVVRFSIMFVSLKAKWLYSRYKFLNLFSVDRAGARSSVRVFLICWVPFFTCNILDAMCSKLNLPCQPGVAAFLLTTWLGYMNSFVNPVIYTIFNPEFRKAFKKIDVPRALINS</sequence>
<proteinExistence type="inferred from homology"/>
<gene>
    <name evidence="13" type="ORF">NQ318_006198</name>
</gene>
<dbReference type="PANTHER" id="PTHR24248">
    <property type="entry name" value="ADRENERGIC RECEPTOR-RELATED G-PROTEIN COUPLED RECEPTOR"/>
    <property type="match status" value="1"/>
</dbReference>
<evidence type="ECO:0000313" key="13">
    <source>
        <dbReference type="EMBL" id="KAJ8950224.1"/>
    </source>
</evidence>
<keyword evidence="5 11" id="KW-1133">Transmembrane helix</keyword>
<feature type="transmembrane region" description="Helical" evidence="11">
    <location>
        <begin position="131"/>
        <end position="155"/>
    </location>
</feature>
<dbReference type="Gene3D" id="1.20.1070.10">
    <property type="entry name" value="Rhodopsin 7-helix transmembrane proteins"/>
    <property type="match status" value="1"/>
</dbReference>
<evidence type="ECO:0000256" key="10">
    <source>
        <dbReference type="ARBA" id="ARBA00023224"/>
    </source>
</evidence>
<evidence type="ECO:0000256" key="11">
    <source>
        <dbReference type="SAM" id="Phobius"/>
    </source>
</evidence>
<dbReference type="GO" id="GO:0005886">
    <property type="term" value="C:plasma membrane"/>
    <property type="evidence" value="ECO:0007669"/>
    <property type="project" value="UniProtKB-SubCell"/>
</dbReference>
<comment type="subcellular location">
    <subcellularLocation>
        <location evidence="1">Cell membrane</location>
        <topology evidence="1">Multi-pass membrane protein</topology>
    </subcellularLocation>
</comment>
<dbReference type="GO" id="GO:0001591">
    <property type="term" value="F:dopamine neurotransmitter receptor activity, coupled via Gi/Go"/>
    <property type="evidence" value="ECO:0007669"/>
    <property type="project" value="TreeGrafter"/>
</dbReference>
<dbReference type="GO" id="GO:0045202">
    <property type="term" value="C:synapse"/>
    <property type="evidence" value="ECO:0007669"/>
    <property type="project" value="GOC"/>
</dbReference>
<dbReference type="PROSITE" id="PS50262">
    <property type="entry name" value="G_PROTEIN_RECEP_F1_2"/>
    <property type="match status" value="1"/>
</dbReference>
<evidence type="ECO:0000256" key="8">
    <source>
        <dbReference type="ARBA" id="ARBA00023157"/>
    </source>
</evidence>
<dbReference type="EMBL" id="JAPWTK010000103">
    <property type="protein sequence ID" value="KAJ8950224.1"/>
    <property type="molecule type" value="Genomic_DNA"/>
</dbReference>
<evidence type="ECO:0000313" key="14">
    <source>
        <dbReference type="Proteomes" id="UP001162162"/>
    </source>
</evidence>
<reference evidence="13" key="1">
    <citation type="journal article" date="2023" name="Insect Mol. Biol.">
        <title>Genome sequencing provides insights into the evolution of gene families encoding plant cell wall-degrading enzymes in longhorned beetles.</title>
        <authorList>
            <person name="Shin N.R."/>
            <person name="Okamura Y."/>
            <person name="Kirsch R."/>
            <person name="Pauchet Y."/>
        </authorList>
    </citation>
    <scope>NUCLEOTIDE SEQUENCE</scope>
    <source>
        <strain evidence="13">AMC_N1</strain>
    </source>
</reference>
<evidence type="ECO:0000259" key="12">
    <source>
        <dbReference type="PROSITE" id="PS50262"/>
    </source>
</evidence>
<dbReference type="SUPFAM" id="SSF81321">
    <property type="entry name" value="Family A G protein-coupled receptor-like"/>
    <property type="match status" value="1"/>
</dbReference>